<protein>
    <submittedName>
        <fullName evidence="1">Uncharacterized protein</fullName>
    </submittedName>
</protein>
<sequence length="80" mass="9182">MERLNMSNTPKYKITNEFDNVKVRNQLNGSLQFANEISGSPELDIFSKRENSRLAEKKIVNNKPSQFGPVLGVNFHMIKK</sequence>
<gene>
    <name evidence="1" type="ORF">HZF24_17615</name>
</gene>
<dbReference type="Proteomes" id="UP000611629">
    <property type="component" value="Unassembled WGS sequence"/>
</dbReference>
<comment type="caution">
    <text evidence="1">The sequence shown here is derived from an EMBL/GenBank/DDBJ whole genome shotgun (WGS) entry which is preliminary data.</text>
</comment>
<reference evidence="1" key="1">
    <citation type="submission" date="2020-07" db="EMBL/GenBank/DDBJ databases">
        <title>Genomic analysis of a strain of Sedimentibacter Hydroxybenzoicus DSM7310.</title>
        <authorList>
            <person name="Ma S."/>
        </authorList>
    </citation>
    <scope>NUCLEOTIDE SEQUENCE</scope>
    <source>
        <strain evidence="1">DSM 7310</strain>
    </source>
</reference>
<accession>A0A974GXT9</accession>
<organism evidence="1 2">
    <name type="scientific">Sedimentibacter hydroxybenzoicus DSM 7310</name>
    <dbReference type="NCBI Taxonomy" id="1123245"/>
    <lineage>
        <taxon>Bacteria</taxon>
        <taxon>Bacillati</taxon>
        <taxon>Bacillota</taxon>
        <taxon>Tissierellia</taxon>
        <taxon>Sedimentibacter</taxon>
    </lineage>
</organism>
<keyword evidence="2" id="KW-1185">Reference proteome</keyword>
<name>A0A974GXT9_SEDHY</name>
<dbReference type="EMBL" id="JACBNQ010000034">
    <property type="protein sequence ID" value="NYB75969.1"/>
    <property type="molecule type" value="Genomic_DNA"/>
</dbReference>
<proteinExistence type="predicted"/>
<evidence type="ECO:0000313" key="2">
    <source>
        <dbReference type="Proteomes" id="UP000611629"/>
    </source>
</evidence>
<evidence type="ECO:0000313" key="1">
    <source>
        <dbReference type="EMBL" id="NYB75969.1"/>
    </source>
</evidence>
<dbReference type="AlphaFoldDB" id="A0A974GXT9"/>